<reference evidence="1 2" key="1">
    <citation type="submission" date="2019-02" db="EMBL/GenBank/DDBJ databases">
        <title>Deep-cultivation of Planctomycetes and their phenomic and genomic characterization uncovers novel biology.</title>
        <authorList>
            <person name="Wiegand S."/>
            <person name="Jogler M."/>
            <person name="Boedeker C."/>
            <person name="Pinto D."/>
            <person name="Vollmers J."/>
            <person name="Rivas-Marin E."/>
            <person name="Kohn T."/>
            <person name="Peeters S.H."/>
            <person name="Heuer A."/>
            <person name="Rast P."/>
            <person name="Oberbeckmann S."/>
            <person name="Bunk B."/>
            <person name="Jeske O."/>
            <person name="Meyerdierks A."/>
            <person name="Storesund J.E."/>
            <person name="Kallscheuer N."/>
            <person name="Luecker S."/>
            <person name="Lage O.M."/>
            <person name="Pohl T."/>
            <person name="Merkel B.J."/>
            <person name="Hornburger P."/>
            <person name="Mueller R.-W."/>
            <person name="Bruemmer F."/>
            <person name="Labrenz M."/>
            <person name="Spormann A.M."/>
            <person name="Op den Camp H."/>
            <person name="Overmann J."/>
            <person name="Amann R."/>
            <person name="Jetten M.S.M."/>
            <person name="Mascher T."/>
            <person name="Medema M.H."/>
            <person name="Devos D.P."/>
            <person name="Kaster A.-K."/>
            <person name="Ovreas L."/>
            <person name="Rohde M."/>
            <person name="Galperin M.Y."/>
            <person name="Jogler C."/>
        </authorList>
    </citation>
    <scope>NUCLEOTIDE SEQUENCE [LARGE SCALE GENOMIC DNA]</scope>
    <source>
        <strain evidence="1 2">EC9</strain>
    </source>
</reference>
<name>A0A517M4P4_9BACT</name>
<keyword evidence="2" id="KW-1185">Reference proteome</keyword>
<sequence>MNEPNSRCVDGTKLLTSSATPKLRSGTRQEFRALLIFTFSLAVVPAQAVEPLAPTAAPAGIASDPLAGMPDAEAGRLRQIVGDLIRSSIPETYQNEKDWGHQKRIYAGVKLRRDGWKIDTKRRWREVNHGAWTRYEIRLIDPDQHMKVDLHDLRWLPDGTATFRLTLAGRLNCFARRSRWNYGVQLWSFNVDADADIEITIVGSIGIGLDYVNIPPDVVVKPVIESAEIAVPRFEVNRISDVGGDFAEGIGDALEGILRDEIISKQQVKLVQRMNRQIARKEEDLRFSMSDWLSKLLADKSLAAETPKADLLPGRP</sequence>
<dbReference type="Proteomes" id="UP000319557">
    <property type="component" value="Chromosome"/>
</dbReference>
<protein>
    <submittedName>
        <fullName evidence="1">Uncharacterized protein</fullName>
    </submittedName>
</protein>
<gene>
    <name evidence="1" type="ORF">EC9_40450</name>
</gene>
<dbReference type="AlphaFoldDB" id="A0A517M4P4"/>
<evidence type="ECO:0000313" key="1">
    <source>
        <dbReference type="EMBL" id="QDS89844.1"/>
    </source>
</evidence>
<accession>A0A517M4P4</accession>
<evidence type="ECO:0000313" key="2">
    <source>
        <dbReference type="Proteomes" id="UP000319557"/>
    </source>
</evidence>
<organism evidence="1 2">
    <name type="scientific">Rosistilla ulvae</name>
    <dbReference type="NCBI Taxonomy" id="1930277"/>
    <lineage>
        <taxon>Bacteria</taxon>
        <taxon>Pseudomonadati</taxon>
        <taxon>Planctomycetota</taxon>
        <taxon>Planctomycetia</taxon>
        <taxon>Pirellulales</taxon>
        <taxon>Pirellulaceae</taxon>
        <taxon>Rosistilla</taxon>
    </lineage>
</organism>
<proteinExistence type="predicted"/>
<dbReference type="EMBL" id="CP036261">
    <property type="protein sequence ID" value="QDS89844.1"/>
    <property type="molecule type" value="Genomic_DNA"/>
</dbReference>
<dbReference type="KEGG" id="ruv:EC9_40450"/>